<feature type="region of interest" description="Disordered" evidence="2">
    <location>
        <begin position="1"/>
        <end position="20"/>
    </location>
</feature>
<protein>
    <submittedName>
        <fullName evidence="4">N-acetyl-glucosamine-6-phosphate deacetylase</fullName>
        <ecNumber evidence="4">3.5.1.25</ecNumber>
    </submittedName>
</protein>
<evidence type="ECO:0000256" key="1">
    <source>
        <dbReference type="ARBA" id="ARBA00022801"/>
    </source>
</evidence>
<dbReference type="RefSeq" id="XP_062743599.1">
    <property type="nucleotide sequence ID" value="XM_062890329.1"/>
</dbReference>
<feature type="domain" description="Amidohydrolase-related" evidence="3">
    <location>
        <begin position="69"/>
        <end position="426"/>
    </location>
</feature>
<dbReference type="SUPFAM" id="SSF51338">
    <property type="entry name" value="Composite domain of metallo-dependent hydrolases"/>
    <property type="match status" value="1"/>
</dbReference>
<evidence type="ECO:0000259" key="3">
    <source>
        <dbReference type="Pfam" id="PF01979"/>
    </source>
</evidence>
<dbReference type="Pfam" id="PF01979">
    <property type="entry name" value="Amidohydro_1"/>
    <property type="match status" value="1"/>
</dbReference>
<dbReference type="EMBL" id="JAFFHA010000006">
    <property type="protein sequence ID" value="KAK4654624.1"/>
    <property type="molecule type" value="Genomic_DNA"/>
</dbReference>
<gene>
    <name evidence="4" type="primary">NAG2</name>
    <name evidence="4" type="ORF">QC762_408730</name>
</gene>
<dbReference type="Proteomes" id="UP001323405">
    <property type="component" value="Unassembled WGS sequence"/>
</dbReference>
<comment type="caution">
    <text evidence="4">The sequence shown here is derived from an EMBL/GenBank/DDBJ whole genome shotgun (WGS) entry which is preliminary data.</text>
</comment>
<dbReference type="InterPro" id="IPR006680">
    <property type="entry name" value="Amidohydro-rel"/>
</dbReference>
<keyword evidence="5" id="KW-1185">Reference proteome</keyword>
<dbReference type="InterPro" id="IPR032466">
    <property type="entry name" value="Metal_Hydrolase"/>
</dbReference>
<dbReference type="InterPro" id="IPR011059">
    <property type="entry name" value="Metal-dep_hydrolase_composite"/>
</dbReference>
<sequence>MSALRPSSSSTPSSRAQDHGEPEVIQFVNCRLLRDGKLVKGDLWINTENGTIGSSKRTPDAVRDLQGCIIAPGFIDCQINGAIGFNFSTIPDDISDYPKQLTKVNKWLVQTGVTSYLPTLTSQHSEAYHKVIPFLTPTPRPSPDRGASVLGAHLEGPFLSPRKCGVHDRSVLRTAQSYQDLDTVYNLSRAPPHSVKMVTLAPEVLLQEGPEIISKLTGDGIVVSLGHTAASYEKAREALAAGARMVTHFFNAMPPFGHRESELSIANIIIPGRNEEAPSYGIIVDGVHNHKSAVMLAHSVHPEGLILVTDAMHVLGLGDGTYPWRNGTEKSSVVKSRGRVMTPKMDEEKRERMVLAGSAVTLLECVNNFLGYIDTTSVGLEGDEGENEHIVSALMAVTERPARLLGLEGSIGTLEDGTDGDIVVLERVTGEGGGGMVLKLREVWKQGRMVFEGENWGGVWRL</sequence>
<dbReference type="PANTHER" id="PTHR11113">
    <property type="entry name" value="N-ACETYLGLUCOSAMINE-6-PHOSPHATE DEACETYLASE"/>
    <property type="match status" value="1"/>
</dbReference>
<keyword evidence="1 4" id="KW-0378">Hydrolase</keyword>
<dbReference type="SUPFAM" id="SSF51556">
    <property type="entry name" value="Metallo-dependent hydrolases"/>
    <property type="match status" value="1"/>
</dbReference>
<dbReference type="PANTHER" id="PTHR11113:SF14">
    <property type="entry name" value="N-ACETYLGLUCOSAMINE-6-PHOSPHATE DEACETYLASE"/>
    <property type="match status" value="1"/>
</dbReference>
<organism evidence="4 5">
    <name type="scientific">Podospora pseudocomata</name>
    <dbReference type="NCBI Taxonomy" id="2093779"/>
    <lineage>
        <taxon>Eukaryota</taxon>
        <taxon>Fungi</taxon>
        <taxon>Dikarya</taxon>
        <taxon>Ascomycota</taxon>
        <taxon>Pezizomycotina</taxon>
        <taxon>Sordariomycetes</taxon>
        <taxon>Sordariomycetidae</taxon>
        <taxon>Sordariales</taxon>
        <taxon>Podosporaceae</taxon>
        <taxon>Podospora</taxon>
    </lineage>
</organism>
<reference evidence="4 5" key="1">
    <citation type="journal article" date="2023" name="bioRxiv">
        <title>High-quality genome assemblies of four members of thePodospora anserinaspecies complex.</title>
        <authorList>
            <person name="Ament-Velasquez S.L."/>
            <person name="Vogan A.A."/>
            <person name="Wallerman O."/>
            <person name="Hartmann F."/>
            <person name="Gautier V."/>
            <person name="Silar P."/>
            <person name="Giraud T."/>
            <person name="Johannesson H."/>
        </authorList>
    </citation>
    <scope>NUCLEOTIDE SEQUENCE [LARGE SCALE GENOMIC DNA]</scope>
    <source>
        <strain evidence="4 5">CBS 415.72m</strain>
    </source>
</reference>
<feature type="compositionally biased region" description="Low complexity" evidence="2">
    <location>
        <begin position="1"/>
        <end position="15"/>
    </location>
</feature>
<proteinExistence type="predicted"/>
<dbReference type="GeneID" id="87910236"/>
<name>A0ABR0GG69_9PEZI</name>
<dbReference type="Gene3D" id="3.20.20.140">
    <property type="entry name" value="Metal-dependent hydrolases"/>
    <property type="match status" value="1"/>
</dbReference>
<dbReference type="EC" id="3.5.1.25" evidence="4"/>
<evidence type="ECO:0000256" key="2">
    <source>
        <dbReference type="SAM" id="MobiDB-lite"/>
    </source>
</evidence>
<evidence type="ECO:0000313" key="4">
    <source>
        <dbReference type="EMBL" id="KAK4654624.1"/>
    </source>
</evidence>
<accession>A0ABR0GG69</accession>
<evidence type="ECO:0000313" key="5">
    <source>
        <dbReference type="Proteomes" id="UP001323405"/>
    </source>
</evidence>
<dbReference type="GO" id="GO:0008448">
    <property type="term" value="F:N-acetylglucosamine-6-phosphate deacetylase activity"/>
    <property type="evidence" value="ECO:0007669"/>
    <property type="project" value="UniProtKB-EC"/>
</dbReference>